<evidence type="ECO:0000313" key="5">
    <source>
        <dbReference type="Proteomes" id="UP001188597"/>
    </source>
</evidence>
<evidence type="ECO:0000256" key="1">
    <source>
        <dbReference type="ARBA" id="ARBA00007626"/>
    </source>
</evidence>
<protein>
    <recommendedName>
        <fullName evidence="6">Pentatricopeptide repeat-containing protein</fullName>
    </recommendedName>
</protein>
<evidence type="ECO:0000313" key="4">
    <source>
        <dbReference type="EMBL" id="KAK2999275.1"/>
    </source>
</evidence>
<comment type="caution">
    <text evidence="4">The sequence shown here is derived from an EMBL/GenBank/DDBJ whole genome shotgun (WGS) entry which is preliminary data.</text>
</comment>
<evidence type="ECO:0008006" key="6">
    <source>
        <dbReference type="Google" id="ProtNLM"/>
    </source>
</evidence>
<dbReference type="AlphaFoldDB" id="A0AA88V0C5"/>
<sequence>MDEALKLFNEMPERGVDRNLVTYTVMISGLSKKGRSDEAFKLYDEMREAGITPDDTAPPSSIDGSIRYLRIRTITIYNIGHLIQGILRLADYEN</sequence>
<comment type="similarity">
    <text evidence="1">Belongs to the PPR family. P subfamily.</text>
</comment>
<dbReference type="Gene3D" id="1.25.40.10">
    <property type="entry name" value="Tetratricopeptide repeat domain"/>
    <property type="match status" value="1"/>
</dbReference>
<dbReference type="Proteomes" id="UP001188597">
    <property type="component" value="Unassembled WGS sequence"/>
</dbReference>
<organism evidence="4 5">
    <name type="scientific">Escallonia herrerae</name>
    <dbReference type="NCBI Taxonomy" id="1293975"/>
    <lineage>
        <taxon>Eukaryota</taxon>
        <taxon>Viridiplantae</taxon>
        <taxon>Streptophyta</taxon>
        <taxon>Embryophyta</taxon>
        <taxon>Tracheophyta</taxon>
        <taxon>Spermatophyta</taxon>
        <taxon>Magnoliopsida</taxon>
        <taxon>eudicotyledons</taxon>
        <taxon>Gunneridae</taxon>
        <taxon>Pentapetalae</taxon>
        <taxon>asterids</taxon>
        <taxon>campanulids</taxon>
        <taxon>Escalloniales</taxon>
        <taxon>Escalloniaceae</taxon>
        <taxon>Escallonia</taxon>
    </lineage>
</organism>
<accession>A0AA88V0C5</accession>
<feature type="repeat" description="PPR" evidence="3">
    <location>
        <begin position="19"/>
        <end position="53"/>
    </location>
</feature>
<keyword evidence="5" id="KW-1185">Reference proteome</keyword>
<dbReference type="InterPro" id="IPR011990">
    <property type="entry name" value="TPR-like_helical_dom_sf"/>
</dbReference>
<evidence type="ECO:0000256" key="2">
    <source>
        <dbReference type="ARBA" id="ARBA00022737"/>
    </source>
</evidence>
<keyword evidence="2" id="KW-0677">Repeat</keyword>
<dbReference type="PANTHER" id="PTHR47936:SF1">
    <property type="entry name" value="PENTATRICOPEPTIDE REPEAT-CONTAINING PROTEIN GUN1, CHLOROPLASTIC"/>
    <property type="match status" value="1"/>
</dbReference>
<proteinExistence type="inferred from homology"/>
<evidence type="ECO:0000256" key="3">
    <source>
        <dbReference type="PROSITE-ProRule" id="PRU00708"/>
    </source>
</evidence>
<gene>
    <name evidence="4" type="ORF">RJ639_023470</name>
</gene>
<reference evidence="4" key="1">
    <citation type="submission" date="2022-12" db="EMBL/GenBank/DDBJ databases">
        <title>Draft genome assemblies for two species of Escallonia (Escalloniales).</title>
        <authorList>
            <person name="Chanderbali A."/>
            <person name="Dervinis C."/>
            <person name="Anghel I."/>
            <person name="Soltis D."/>
            <person name="Soltis P."/>
            <person name="Zapata F."/>
        </authorList>
    </citation>
    <scope>NUCLEOTIDE SEQUENCE</scope>
    <source>
        <strain evidence="4">UCBG64.0493</strain>
        <tissue evidence="4">Leaf</tissue>
    </source>
</reference>
<dbReference type="EMBL" id="JAVXUP010003342">
    <property type="protein sequence ID" value="KAK2999275.1"/>
    <property type="molecule type" value="Genomic_DNA"/>
</dbReference>
<dbReference type="PROSITE" id="PS51375">
    <property type="entry name" value="PPR"/>
    <property type="match status" value="1"/>
</dbReference>
<dbReference type="InterPro" id="IPR002885">
    <property type="entry name" value="PPR_rpt"/>
</dbReference>
<name>A0AA88V0C5_9ASTE</name>
<dbReference type="NCBIfam" id="TIGR00756">
    <property type="entry name" value="PPR"/>
    <property type="match status" value="1"/>
</dbReference>
<dbReference type="PANTHER" id="PTHR47936">
    <property type="entry name" value="PPR_LONG DOMAIN-CONTAINING PROTEIN"/>
    <property type="match status" value="1"/>
</dbReference>
<dbReference type="Pfam" id="PF13041">
    <property type="entry name" value="PPR_2"/>
    <property type="match status" value="1"/>
</dbReference>
<dbReference type="Pfam" id="PF01535">
    <property type="entry name" value="PPR"/>
    <property type="match status" value="1"/>
</dbReference>